<protein>
    <submittedName>
        <fullName evidence="1">Uncharacterized protein</fullName>
    </submittedName>
</protein>
<evidence type="ECO:0000313" key="2">
    <source>
        <dbReference type="Proteomes" id="UP001239111"/>
    </source>
</evidence>
<gene>
    <name evidence="1" type="ORF">QAD02_014045</name>
</gene>
<name>A0ACC2P571_9HYME</name>
<dbReference type="EMBL" id="CM056742">
    <property type="protein sequence ID" value="KAJ8678258.1"/>
    <property type="molecule type" value="Genomic_DNA"/>
</dbReference>
<proteinExistence type="predicted"/>
<keyword evidence="2" id="KW-1185">Reference proteome</keyword>
<accession>A0ACC2P571</accession>
<evidence type="ECO:0000313" key="1">
    <source>
        <dbReference type="EMBL" id="KAJ8678258.1"/>
    </source>
</evidence>
<reference evidence="1" key="1">
    <citation type="submission" date="2023-04" db="EMBL/GenBank/DDBJ databases">
        <title>A chromosome-level genome assembly of the parasitoid wasp Eretmocerus hayati.</title>
        <authorList>
            <person name="Zhong Y."/>
            <person name="Liu S."/>
            <person name="Liu Y."/>
        </authorList>
    </citation>
    <scope>NUCLEOTIDE SEQUENCE</scope>
    <source>
        <strain evidence="1">ZJU_SS_LIU_2023</strain>
    </source>
</reference>
<comment type="caution">
    <text evidence="1">The sequence shown here is derived from an EMBL/GenBank/DDBJ whole genome shotgun (WGS) entry which is preliminary data.</text>
</comment>
<organism evidence="1 2">
    <name type="scientific">Eretmocerus hayati</name>
    <dbReference type="NCBI Taxonomy" id="131215"/>
    <lineage>
        <taxon>Eukaryota</taxon>
        <taxon>Metazoa</taxon>
        <taxon>Ecdysozoa</taxon>
        <taxon>Arthropoda</taxon>
        <taxon>Hexapoda</taxon>
        <taxon>Insecta</taxon>
        <taxon>Pterygota</taxon>
        <taxon>Neoptera</taxon>
        <taxon>Endopterygota</taxon>
        <taxon>Hymenoptera</taxon>
        <taxon>Apocrita</taxon>
        <taxon>Proctotrupomorpha</taxon>
        <taxon>Chalcidoidea</taxon>
        <taxon>Aphelinidae</taxon>
        <taxon>Aphelininae</taxon>
        <taxon>Eretmocerus</taxon>
    </lineage>
</organism>
<sequence length="117" mass="12898">MVSRLACIFANTKRSASPSSNLVHRSQQRRKAEPVLNFGARGFSVVCLSSENEREREKNAQPRKKEMQDVGAARQRSNGPRACRCGASCARAARALRLRREKVARVCARAGAKLAES</sequence>
<dbReference type="Proteomes" id="UP001239111">
    <property type="component" value="Chromosome 2"/>
</dbReference>